<name>A0A518G8Z9_9BACT</name>
<evidence type="ECO:0008006" key="3">
    <source>
        <dbReference type="Google" id="ProtNLM"/>
    </source>
</evidence>
<dbReference type="KEGG" id="ahel:Q31a_33830"/>
<organism evidence="1 2">
    <name type="scientific">Aureliella helgolandensis</name>
    <dbReference type="NCBI Taxonomy" id="2527968"/>
    <lineage>
        <taxon>Bacteria</taxon>
        <taxon>Pseudomonadati</taxon>
        <taxon>Planctomycetota</taxon>
        <taxon>Planctomycetia</taxon>
        <taxon>Pirellulales</taxon>
        <taxon>Pirellulaceae</taxon>
        <taxon>Aureliella</taxon>
    </lineage>
</organism>
<dbReference type="RefSeq" id="WP_145079641.1">
    <property type="nucleotide sequence ID" value="NZ_CP036298.1"/>
</dbReference>
<accession>A0A518G8Z9</accession>
<dbReference type="AlphaFoldDB" id="A0A518G8Z9"/>
<gene>
    <name evidence="1" type="ORF">Q31a_33830</name>
</gene>
<dbReference type="OrthoDB" id="287067at2"/>
<evidence type="ECO:0000313" key="2">
    <source>
        <dbReference type="Proteomes" id="UP000318017"/>
    </source>
</evidence>
<reference evidence="1 2" key="1">
    <citation type="submission" date="2019-02" db="EMBL/GenBank/DDBJ databases">
        <title>Deep-cultivation of Planctomycetes and their phenomic and genomic characterization uncovers novel biology.</title>
        <authorList>
            <person name="Wiegand S."/>
            <person name="Jogler M."/>
            <person name="Boedeker C."/>
            <person name="Pinto D."/>
            <person name="Vollmers J."/>
            <person name="Rivas-Marin E."/>
            <person name="Kohn T."/>
            <person name="Peeters S.H."/>
            <person name="Heuer A."/>
            <person name="Rast P."/>
            <person name="Oberbeckmann S."/>
            <person name="Bunk B."/>
            <person name="Jeske O."/>
            <person name="Meyerdierks A."/>
            <person name="Storesund J.E."/>
            <person name="Kallscheuer N."/>
            <person name="Luecker S."/>
            <person name="Lage O.M."/>
            <person name="Pohl T."/>
            <person name="Merkel B.J."/>
            <person name="Hornburger P."/>
            <person name="Mueller R.-W."/>
            <person name="Bruemmer F."/>
            <person name="Labrenz M."/>
            <person name="Spormann A.M."/>
            <person name="Op den Camp H."/>
            <person name="Overmann J."/>
            <person name="Amann R."/>
            <person name="Jetten M.S.M."/>
            <person name="Mascher T."/>
            <person name="Medema M.H."/>
            <person name="Devos D.P."/>
            <person name="Kaster A.-K."/>
            <person name="Ovreas L."/>
            <person name="Rohde M."/>
            <person name="Galperin M.Y."/>
            <person name="Jogler C."/>
        </authorList>
    </citation>
    <scope>NUCLEOTIDE SEQUENCE [LARGE SCALE GENOMIC DNA]</scope>
    <source>
        <strain evidence="1 2">Q31a</strain>
    </source>
</reference>
<keyword evidence="2" id="KW-1185">Reference proteome</keyword>
<proteinExistence type="predicted"/>
<protein>
    <recommendedName>
        <fullName evidence="3">DUF3806 domain-containing protein</fullName>
    </recommendedName>
</protein>
<evidence type="ECO:0000313" key="1">
    <source>
        <dbReference type="EMBL" id="QDV25061.1"/>
    </source>
</evidence>
<dbReference type="EMBL" id="CP036298">
    <property type="protein sequence ID" value="QDV25061.1"/>
    <property type="molecule type" value="Genomic_DNA"/>
</dbReference>
<dbReference type="Proteomes" id="UP000318017">
    <property type="component" value="Chromosome"/>
</dbReference>
<sequence length="161" mass="17996">MRITEEPIESDLMRDIESCAMDALPWLEIVATEPLTASAVVAAIDRFVYQWQQGQRPDNAGDEDFALILGSLWGMQLVESLGWDWSGVIFQDFDDARAVGVFSPKRSLAIYPFHFLHSCMEGDAPVTIELAFNLLVEGSRIPKLPDQGFENVMDNVHHIGS</sequence>